<dbReference type="PROSITE" id="PS00417">
    <property type="entry name" value="SYNAPTOBREVIN"/>
    <property type="match status" value="1"/>
</dbReference>
<evidence type="ECO:0000256" key="3">
    <source>
        <dbReference type="ARBA" id="ARBA00022692"/>
    </source>
</evidence>
<evidence type="ECO:0000256" key="5">
    <source>
        <dbReference type="ARBA" id="ARBA00022989"/>
    </source>
</evidence>
<dbReference type="InterPro" id="IPR001388">
    <property type="entry name" value="Synaptobrevin-like"/>
</dbReference>
<evidence type="ECO:0000256" key="9">
    <source>
        <dbReference type="PROSITE-ProRule" id="PRU00290"/>
    </source>
</evidence>
<keyword evidence="9" id="KW-0175">Coiled coil</keyword>
<keyword evidence="5 10" id="KW-1133">Transmembrane helix</keyword>
<dbReference type="FunFam" id="1.20.5.110:FF:000004">
    <property type="entry name" value="Vesicle-associated membrane protein 7"/>
    <property type="match status" value="1"/>
</dbReference>
<evidence type="ECO:0000256" key="8">
    <source>
        <dbReference type="ARBA" id="ARBA00046280"/>
    </source>
</evidence>
<dbReference type="SMART" id="SM01270">
    <property type="entry name" value="Longin"/>
    <property type="match status" value="1"/>
</dbReference>
<evidence type="ECO:0000313" key="13">
    <source>
        <dbReference type="EMBL" id="KAG2237969.1"/>
    </source>
</evidence>
<evidence type="ECO:0000256" key="10">
    <source>
        <dbReference type="SAM" id="Phobius"/>
    </source>
</evidence>
<dbReference type="InterPro" id="IPR042855">
    <property type="entry name" value="V_SNARE_CC"/>
</dbReference>
<dbReference type="SUPFAM" id="SSF64356">
    <property type="entry name" value="SNARE-like"/>
    <property type="match status" value="1"/>
</dbReference>
<protein>
    <recommendedName>
        <fullName evidence="7">Synaptobrevin homolog YKT6</fullName>
    </recommendedName>
</protein>
<dbReference type="Gene3D" id="3.30.450.50">
    <property type="entry name" value="Longin domain"/>
    <property type="match status" value="1"/>
</dbReference>
<accession>A0A8H7W497</accession>
<gene>
    <name evidence="13" type="ORF">INT48_002531</name>
</gene>
<dbReference type="PANTHER" id="PTHR21136">
    <property type="entry name" value="SNARE PROTEINS"/>
    <property type="match status" value="1"/>
</dbReference>
<sequence>MSIIHGLIAHGTTIVSEYKNNKDIDDLVVVQAILEKIPPNSSKLTYAYDRYLFHYITEDGITYMCMANESFGRRIPFLFLRDIQTKFLDTYTHAQIMSSPAFGMNSFSSVIETRMAYFSTEPSLDRFKQLKGEIDQVKDIMTYNVERVLERGERIDILVDRTDGLSQQAFAFKKRSTILKRKMWWKNVKIIGLIGLVLFIIFFLIFISMYGFPGSRKKNQ</sequence>
<keyword evidence="2" id="KW-0813">Transport</keyword>
<dbReference type="GO" id="GO:0016020">
    <property type="term" value="C:membrane"/>
    <property type="evidence" value="ECO:0007669"/>
    <property type="project" value="InterPro"/>
</dbReference>
<dbReference type="InterPro" id="IPR011012">
    <property type="entry name" value="Longin-like_dom_sf"/>
</dbReference>
<evidence type="ECO:0000256" key="6">
    <source>
        <dbReference type="ARBA" id="ARBA00023136"/>
    </source>
</evidence>
<dbReference type="PROSITE" id="PS50859">
    <property type="entry name" value="LONGIN"/>
    <property type="match status" value="1"/>
</dbReference>
<dbReference type="FunFam" id="3.30.450.50:FF:000015">
    <property type="entry name" value="Synaptobrevin 2 isoform 1"/>
    <property type="match status" value="1"/>
</dbReference>
<dbReference type="Pfam" id="PF13774">
    <property type="entry name" value="Longin"/>
    <property type="match status" value="1"/>
</dbReference>
<dbReference type="SUPFAM" id="SSF58038">
    <property type="entry name" value="SNARE fusion complex"/>
    <property type="match status" value="1"/>
</dbReference>
<dbReference type="InterPro" id="IPR051097">
    <property type="entry name" value="Synaptobrevin-like_transport"/>
</dbReference>
<reference evidence="13" key="1">
    <citation type="submission" date="2021-01" db="EMBL/GenBank/DDBJ databases">
        <title>Metabolic potential, ecology and presence of endohyphal bacteria is reflected in genomic diversity of Mucoromycotina.</title>
        <authorList>
            <person name="Muszewska A."/>
            <person name="Okrasinska A."/>
            <person name="Steczkiewicz K."/>
            <person name="Drgas O."/>
            <person name="Orlowska M."/>
            <person name="Perlinska-Lenart U."/>
            <person name="Aleksandrzak-Piekarczyk T."/>
            <person name="Szatraj K."/>
            <person name="Zielenkiewicz U."/>
            <person name="Pilsyk S."/>
            <person name="Malc E."/>
            <person name="Mieczkowski P."/>
            <person name="Kruszewska J.S."/>
            <person name="Biernat P."/>
            <person name="Pawlowska J."/>
        </authorList>
    </citation>
    <scope>NUCLEOTIDE SEQUENCE</scope>
    <source>
        <strain evidence="13">WA0000018081</strain>
    </source>
</reference>
<keyword evidence="14" id="KW-1185">Reference proteome</keyword>
<dbReference type="PANTHER" id="PTHR21136:SF168">
    <property type="entry name" value="VESICLE-ASSOCIATED MEMBRANE PROTEIN 9"/>
    <property type="match status" value="1"/>
</dbReference>
<evidence type="ECO:0000256" key="7">
    <source>
        <dbReference type="ARBA" id="ARBA00026133"/>
    </source>
</evidence>
<dbReference type="CDD" id="cd14824">
    <property type="entry name" value="Longin"/>
    <property type="match status" value="1"/>
</dbReference>
<evidence type="ECO:0000256" key="2">
    <source>
        <dbReference type="ARBA" id="ARBA00022448"/>
    </source>
</evidence>
<dbReference type="PROSITE" id="PS50892">
    <property type="entry name" value="V_SNARE"/>
    <property type="match status" value="1"/>
</dbReference>
<evidence type="ECO:0000256" key="1">
    <source>
        <dbReference type="ARBA" id="ARBA00008025"/>
    </source>
</evidence>
<dbReference type="AlphaFoldDB" id="A0A8H7W497"/>
<evidence type="ECO:0000313" key="14">
    <source>
        <dbReference type="Proteomes" id="UP000613177"/>
    </source>
</evidence>
<dbReference type="GO" id="GO:0016192">
    <property type="term" value="P:vesicle-mediated transport"/>
    <property type="evidence" value="ECO:0007669"/>
    <property type="project" value="InterPro"/>
</dbReference>
<dbReference type="Pfam" id="PF00957">
    <property type="entry name" value="Synaptobrevin"/>
    <property type="match status" value="1"/>
</dbReference>
<dbReference type="Gene3D" id="1.20.5.110">
    <property type="match status" value="1"/>
</dbReference>
<keyword evidence="4" id="KW-0653">Protein transport</keyword>
<dbReference type="EMBL" id="JAEPRE010000001">
    <property type="protein sequence ID" value="KAG2237969.1"/>
    <property type="molecule type" value="Genomic_DNA"/>
</dbReference>
<dbReference type="Proteomes" id="UP000613177">
    <property type="component" value="Unassembled WGS sequence"/>
</dbReference>
<feature type="domain" description="V-SNARE coiled-coil homology" evidence="12">
    <location>
        <begin position="126"/>
        <end position="186"/>
    </location>
</feature>
<dbReference type="GO" id="GO:0015031">
    <property type="term" value="P:protein transport"/>
    <property type="evidence" value="ECO:0007669"/>
    <property type="project" value="UniProtKB-KW"/>
</dbReference>
<comment type="caution">
    <text evidence="13">The sequence shown here is derived from an EMBL/GenBank/DDBJ whole genome shotgun (WGS) entry which is preliminary data.</text>
</comment>
<name>A0A8H7W497_9FUNG</name>
<keyword evidence="3 10" id="KW-0812">Transmembrane</keyword>
<dbReference type="PRINTS" id="PR00219">
    <property type="entry name" value="SYNAPTOBREVN"/>
</dbReference>
<feature type="transmembrane region" description="Helical" evidence="10">
    <location>
        <begin position="190"/>
        <end position="212"/>
    </location>
</feature>
<keyword evidence="6 10" id="KW-0472">Membrane</keyword>
<evidence type="ECO:0000256" key="4">
    <source>
        <dbReference type="ARBA" id="ARBA00022927"/>
    </source>
</evidence>
<feature type="domain" description="Longin" evidence="11">
    <location>
        <begin position="3"/>
        <end position="111"/>
    </location>
</feature>
<evidence type="ECO:0000259" key="11">
    <source>
        <dbReference type="PROSITE" id="PS50859"/>
    </source>
</evidence>
<proteinExistence type="inferred from homology"/>
<comment type="subcellular location">
    <subcellularLocation>
        <location evidence="8">Endomembrane system</location>
        <topology evidence="8">Single-pass type IV membrane protein</topology>
    </subcellularLocation>
</comment>
<dbReference type="InterPro" id="IPR010908">
    <property type="entry name" value="Longin_dom"/>
</dbReference>
<dbReference type="GO" id="GO:0005737">
    <property type="term" value="C:cytoplasm"/>
    <property type="evidence" value="ECO:0007669"/>
    <property type="project" value="UniProtKB-ARBA"/>
</dbReference>
<comment type="similarity">
    <text evidence="1">Belongs to the synaptobrevin family.</text>
</comment>
<dbReference type="GO" id="GO:0012505">
    <property type="term" value="C:endomembrane system"/>
    <property type="evidence" value="ECO:0007669"/>
    <property type="project" value="UniProtKB-SubCell"/>
</dbReference>
<organism evidence="13 14">
    <name type="scientific">Thamnidium elegans</name>
    <dbReference type="NCBI Taxonomy" id="101142"/>
    <lineage>
        <taxon>Eukaryota</taxon>
        <taxon>Fungi</taxon>
        <taxon>Fungi incertae sedis</taxon>
        <taxon>Mucoromycota</taxon>
        <taxon>Mucoromycotina</taxon>
        <taxon>Mucoromycetes</taxon>
        <taxon>Mucorales</taxon>
        <taxon>Mucorineae</taxon>
        <taxon>Mucoraceae</taxon>
        <taxon>Thamnidium</taxon>
    </lineage>
</organism>
<evidence type="ECO:0000259" key="12">
    <source>
        <dbReference type="PROSITE" id="PS50892"/>
    </source>
</evidence>